<dbReference type="PROSITE" id="PS51483">
    <property type="entry name" value="B5"/>
    <property type="match status" value="1"/>
</dbReference>
<dbReference type="Gene3D" id="3.50.40.10">
    <property type="entry name" value="Phenylalanyl-trna Synthetase, Chain B, domain 3"/>
    <property type="match status" value="1"/>
</dbReference>
<dbReference type="Pfam" id="PF03484">
    <property type="entry name" value="B5"/>
    <property type="match status" value="1"/>
</dbReference>
<dbReference type="InterPro" id="IPR041616">
    <property type="entry name" value="PheRS_beta_core"/>
</dbReference>
<dbReference type="Pfam" id="PF17759">
    <property type="entry name" value="tRNA_synthFbeta"/>
    <property type="match status" value="1"/>
</dbReference>
<dbReference type="PANTHER" id="PTHR10947">
    <property type="entry name" value="PHENYLALANYL-TRNA SYNTHETASE BETA CHAIN AND LEUCINE-RICH REPEAT-CONTAINING PROTEIN 47"/>
    <property type="match status" value="1"/>
</dbReference>
<proteinExistence type="predicted"/>
<dbReference type="Gene3D" id="3.30.56.10">
    <property type="match status" value="2"/>
</dbReference>
<dbReference type="PANTHER" id="PTHR10947:SF0">
    <property type="entry name" value="PHENYLALANINE--TRNA LIGASE BETA SUBUNIT"/>
    <property type="match status" value="1"/>
</dbReference>
<reference evidence="2 3" key="1">
    <citation type="submission" date="2015-07" db="EMBL/GenBank/DDBJ databases">
        <title>The genome of Pseudoloma neurophilia, a relevant intracellular parasite of the zebrafish.</title>
        <authorList>
            <person name="Ndikumana S."/>
            <person name="Pelin A."/>
            <person name="Sanders J."/>
            <person name="Corradi N."/>
        </authorList>
    </citation>
    <scope>NUCLEOTIDE SEQUENCE [LARGE SCALE GENOMIC DNA]</scope>
    <source>
        <strain evidence="2 3">MK1</strain>
    </source>
</reference>
<accession>A0A0R0M0L5</accession>
<keyword evidence="3" id="KW-1185">Reference proteome</keyword>
<feature type="domain" description="B5" evidence="1">
    <location>
        <begin position="343"/>
        <end position="428"/>
    </location>
</feature>
<evidence type="ECO:0000313" key="3">
    <source>
        <dbReference type="Proteomes" id="UP000051530"/>
    </source>
</evidence>
<evidence type="ECO:0000259" key="1">
    <source>
        <dbReference type="PROSITE" id="PS51483"/>
    </source>
</evidence>
<dbReference type="AlphaFoldDB" id="A0A0R0M0L5"/>
<protein>
    <submittedName>
        <fullName evidence="2">Phenylalanine-tRNA synthetase, beta subunit</fullName>
    </submittedName>
</protein>
<keyword evidence="2" id="KW-0436">Ligase</keyword>
<dbReference type="OrthoDB" id="1698572at2759"/>
<dbReference type="GO" id="GO:0005524">
    <property type="term" value="F:ATP binding"/>
    <property type="evidence" value="ECO:0007669"/>
    <property type="project" value="InterPro"/>
</dbReference>
<dbReference type="Pfam" id="PF18262">
    <property type="entry name" value="PhetRS_B1"/>
    <property type="match status" value="1"/>
</dbReference>
<dbReference type="Gene3D" id="3.30.930.10">
    <property type="entry name" value="Bira Bifunctional Protein, Domain 2"/>
    <property type="match status" value="1"/>
</dbReference>
<dbReference type="Proteomes" id="UP000051530">
    <property type="component" value="Unassembled WGS sequence"/>
</dbReference>
<sequence>TKSRLKIVKFLKNLFSTGQPLKMPTITISKSAILSNLKIDNITFEKKLFDFGIELEETITENNNEFYKLDVSANRFDLLCIEGIEKAFKYYLSNEEKEPFYNEEKIKVENSNLILEIDPAIYENKEISRPFVHCFILNDICISKIPSLIEYQEILHKNLGKNRKIMSMGLHDFSCLKFPLKYTIDKKEKITFSPLKIGSIKNEKISIQTCDQYLKKDKAFSKYITDENMTSYFIDSNNLIFSYPPVINCDETKLPSLDLIPVSAQNIKEKLPEKNIDDKKIDVFEKSAIKKTMNILVEITGTDRKAIEDTVCYLISNYCSKIVTQVNIKNNSDYNLQSVSNLLSGTTFILEIEKINQFLQTSLTRSQIIRCLNLMMHSQVENSITKKGNQITKENISINVHFARRDILGPVDIYEDVAIALTLSYFSKLKIEFNTIGQELFLSNIENKIRQEMAYMGYNEVVNLTLLSEKENSLYNSKEQSSDKNTSLIRLLNPKSTEYEVVRTGLLPGCLKFLKNNLHYPMPIKIFETGAVSFQTHGTTLSNAQCTTSLNEKLKLHTLSENTNNSNLMNQSRLIGVTAGLTDYMDDMLATINQLFYKLDIVLEIEDEKVFCYDRTVFVEKRHGVMIHPNLGHSDNKNEKYDTKSDGIILGQFGIVSPDILKAFGINIVVNVFEIDLEKIVKILSNRK</sequence>
<dbReference type="VEuPathDB" id="MicrosporidiaDB:M153_21710002204"/>
<dbReference type="InterPro" id="IPR045060">
    <property type="entry name" value="Phe-tRNA-ligase_IIc_bsu"/>
</dbReference>
<dbReference type="InterPro" id="IPR020825">
    <property type="entry name" value="Phe-tRNA_synthase-like_B3/B4"/>
</dbReference>
<dbReference type="GO" id="GO:0009328">
    <property type="term" value="C:phenylalanine-tRNA ligase complex"/>
    <property type="evidence" value="ECO:0007669"/>
    <property type="project" value="TreeGrafter"/>
</dbReference>
<dbReference type="GO" id="GO:0003723">
    <property type="term" value="F:RNA binding"/>
    <property type="evidence" value="ECO:0007669"/>
    <property type="project" value="InterPro"/>
</dbReference>
<name>A0A0R0M0L5_9MICR</name>
<dbReference type="EMBL" id="LGUB01000601">
    <property type="protein sequence ID" value="KRH92900.1"/>
    <property type="molecule type" value="Genomic_DNA"/>
</dbReference>
<organism evidence="2 3">
    <name type="scientific">Pseudoloma neurophilia</name>
    <dbReference type="NCBI Taxonomy" id="146866"/>
    <lineage>
        <taxon>Eukaryota</taxon>
        <taxon>Fungi</taxon>
        <taxon>Fungi incertae sedis</taxon>
        <taxon>Microsporidia</taxon>
        <taxon>Pseudoloma</taxon>
    </lineage>
</organism>
<dbReference type="GO" id="GO:0006432">
    <property type="term" value="P:phenylalanyl-tRNA aminoacylation"/>
    <property type="evidence" value="ECO:0007669"/>
    <property type="project" value="InterPro"/>
</dbReference>
<dbReference type="GO" id="GO:0000287">
    <property type="term" value="F:magnesium ion binding"/>
    <property type="evidence" value="ECO:0007669"/>
    <property type="project" value="InterPro"/>
</dbReference>
<dbReference type="SMART" id="SM00874">
    <property type="entry name" value="B5"/>
    <property type="match status" value="1"/>
</dbReference>
<dbReference type="InterPro" id="IPR005147">
    <property type="entry name" value="tRNA_synthase_B5-dom"/>
</dbReference>
<gene>
    <name evidence="2" type="ORF">M153_21710002204</name>
</gene>
<comment type="caution">
    <text evidence="2">The sequence shown here is derived from an EMBL/GenBank/DDBJ whole genome shotgun (WGS) entry which is preliminary data.</text>
</comment>
<keyword evidence="2" id="KW-0030">Aminoacyl-tRNA synthetase</keyword>
<feature type="non-terminal residue" evidence="2">
    <location>
        <position position="1"/>
    </location>
</feature>
<dbReference type="InterPro" id="IPR045864">
    <property type="entry name" value="aa-tRNA-synth_II/BPL/LPL"/>
</dbReference>
<dbReference type="GO" id="GO:0004826">
    <property type="term" value="F:phenylalanine-tRNA ligase activity"/>
    <property type="evidence" value="ECO:0007669"/>
    <property type="project" value="InterPro"/>
</dbReference>
<dbReference type="InterPro" id="IPR040659">
    <property type="entry name" value="PhetRS_B1"/>
</dbReference>
<dbReference type="SUPFAM" id="SSF55681">
    <property type="entry name" value="Class II aaRS and biotin synthetases"/>
    <property type="match status" value="1"/>
</dbReference>
<evidence type="ECO:0000313" key="2">
    <source>
        <dbReference type="EMBL" id="KRH92900.1"/>
    </source>
</evidence>